<dbReference type="Proteomes" id="UP000824469">
    <property type="component" value="Unassembled WGS sequence"/>
</dbReference>
<dbReference type="EMBL" id="JAHRHJ020000004">
    <property type="protein sequence ID" value="KAH9317946.1"/>
    <property type="molecule type" value="Genomic_DNA"/>
</dbReference>
<dbReference type="AlphaFoldDB" id="A0AA38LBQ7"/>
<feature type="non-terminal residue" evidence="1">
    <location>
        <position position="64"/>
    </location>
</feature>
<proteinExistence type="predicted"/>
<evidence type="ECO:0000313" key="1">
    <source>
        <dbReference type="EMBL" id="KAH9317946.1"/>
    </source>
</evidence>
<comment type="caution">
    <text evidence="1">The sequence shown here is derived from an EMBL/GenBank/DDBJ whole genome shotgun (WGS) entry which is preliminary data.</text>
</comment>
<evidence type="ECO:0000313" key="2">
    <source>
        <dbReference type="Proteomes" id="UP000824469"/>
    </source>
</evidence>
<name>A0AA38LBQ7_TAXCH</name>
<keyword evidence="2" id="KW-1185">Reference proteome</keyword>
<organism evidence="1 2">
    <name type="scientific">Taxus chinensis</name>
    <name type="common">Chinese yew</name>
    <name type="synonym">Taxus wallichiana var. chinensis</name>
    <dbReference type="NCBI Taxonomy" id="29808"/>
    <lineage>
        <taxon>Eukaryota</taxon>
        <taxon>Viridiplantae</taxon>
        <taxon>Streptophyta</taxon>
        <taxon>Embryophyta</taxon>
        <taxon>Tracheophyta</taxon>
        <taxon>Spermatophyta</taxon>
        <taxon>Pinopsida</taxon>
        <taxon>Pinidae</taxon>
        <taxon>Conifers II</taxon>
        <taxon>Cupressales</taxon>
        <taxon>Taxaceae</taxon>
        <taxon>Taxus</taxon>
    </lineage>
</organism>
<gene>
    <name evidence="1" type="ORF">KI387_019715</name>
</gene>
<accession>A0AA38LBQ7</accession>
<sequence>MKDIFSLHSAISVANKEYLEHNVFEKDMEKCLGMWNHATSNTMIQRGMKIVEVLKRFRNRILKI</sequence>
<protein>
    <submittedName>
        <fullName evidence="1">Uncharacterized protein</fullName>
    </submittedName>
</protein>
<reference evidence="1 2" key="1">
    <citation type="journal article" date="2021" name="Nat. Plants">
        <title>The Taxus genome provides insights into paclitaxel biosynthesis.</title>
        <authorList>
            <person name="Xiong X."/>
            <person name="Gou J."/>
            <person name="Liao Q."/>
            <person name="Li Y."/>
            <person name="Zhou Q."/>
            <person name="Bi G."/>
            <person name="Li C."/>
            <person name="Du R."/>
            <person name="Wang X."/>
            <person name="Sun T."/>
            <person name="Guo L."/>
            <person name="Liang H."/>
            <person name="Lu P."/>
            <person name="Wu Y."/>
            <person name="Zhang Z."/>
            <person name="Ro D.K."/>
            <person name="Shang Y."/>
            <person name="Huang S."/>
            <person name="Yan J."/>
        </authorList>
    </citation>
    <scope>NUCLEOTIDE SEQUENCE [LARGE SCALE GENOMIC DNA]</scope>
    <source>
        <strain evidence="1">Ta-2019</strain>
    </source>
</reference>